<dbReference type="Pfam" id="PF13499">
    <property type="entry name" value="EF-hand_7"/>
    <property type="match status" value="2"/>
</dbReference>
<dbReference type="PANTHER" id="PTHR23048:SF0">
    <property type="entry name" value="CALMODULIN LIKE 3"/>
    <property type="match status" value="1"/>
</dbReference>
<protein>
    <recommendedName>
        <fullName evidence="1">Calmodulin</fullName>
    </recommendedName>
</protein>
<evidence type="ECO:0000313" key="7">
    <source>
        <dbReference type="Proteomes" id="UP000469558"/>
    </source>
</evidence>
<comment type="caution">
    <text evidence="6">The sequence shown here is derived from an EMBL/GenBank/DDBJ whole genome shotgun (WGS) entry which is preliminary data.</text>
</comment>
<keyword evidence="7" id="KW-1185">Reference proteome</keyword>
<evidence type="ECO:0000256" key="3">
    <source>
        <dbReference type="ARBA" id="ARBA00022837"/>
    </source>
</evidence>
<dbReference type="InterPro" id="IPR018247">
    <property type="entry name" value="EF_Hand_1_Ca_BS"/>
</dbReference>
<evidence type="ECO:0000256" key="4">
    <source>
        <dbReference type="SAM" id="MobiDB-lite"/>
    </source>
</evidence>
<feature type="domain" description="EF-hand" evidence="5">
    <location>
        <begin position="96"/>
        <end position="131"/>
    </location>
</feature>
<gene>
    <name evidence="6" type="primary">cmd-1</name>
    <name evidence="6" type="ORF">LSUE1_G000586</name>
</gene>
<proteinExistence type="predicted"/>
<dbReference type="InterPro" id="IPR050230">
    <property type="entry name" value="CALM/Myosin/TropC-like"/>
</dbReference>
<feature type="domain" description="EF-hand" evidence="5">
    <location>
        <begin position="23"/>
        <end position="58"/>
    </location>
</feature>
<dbReference type="FunFam" id="1.10.238.10:FF:000001">
    <property type="entry name" value="Calmodulin 1"/>
    <property type="match status" value="1"/>
</dbReference>
<dbReference type="GO" id="GO:0016460">
    <property type="term" value="C:myosin II complex"/>
    <property type="evidence" value="ECO:0007669"/>
    <property type="project" value="TreeGrafter"/>
</dbReference>
<dbReference type="PROSITE" id="PS00018">
    <property type="entry name" value="EF_HAND_1"/>
    <property type="match status" value="3"/>
</dbReference>
<keyword evidence="3" id="KW-0106">Calcium</keyword>
<evidence type="ECO:0000256" key="1">
    <source>
        <dbReference type="ARBA" id="ARBA00020786"/>
    </source>
</evidence>
<sequence>MPGQPAAAVSNGHGDGQAPLSSHDMAALKEAFALFDSDNDGVITKEELGKVMGELGIRATPGEIEDMINEIDLDQTGSVDLEEFIKMMTLNAKPANIEQEMRNAFAVFDKDNSGTISADEIATVMATFGQNLSHDELQFMISEVDKNGDGTIDCMYTSHAYPSVLLRG</sequence>
<evidence type="ECO:0000256" key="2">
    <source>
        <dbReference type="ARBA" id="ARBA00022737"/>
    </source>
</evidence>
<dbReference type="SUPFAM" id="SSF47473">
    <property type="entry name" value="EF-hand"/>
    <property type="match status" value="1"/>
</dbReference>
<feature type="domain" description="EF-hand" evidence="5">
    <location>
        <begin position="132"/>
        <end position="167"/>
    </location>
</feature>
<dbReference type="PANTHER" id="PTHR23048">
    <property type="entry name" value="MYOSIN LIGHT CHAIN 1, 3"/>
    <property type="match status" value="1"/>
</dbReference>
<dbReference type="InterPro" id="IPR011992">
    <property type="entry name" value="EF-hand-dom_pair"/>
</dbReference>
<dbReference type="SMART" id="SM00054">
    <property type="entry name" value="EFh"/>
    <property type="match status" value="4"/>
</dbReference>
<dbReference type="Proteomes" id="UP000469558">
    <property type="component" value="Unassembled WGS sequence"/>
</dbReference>
<keyword evidence="2" id="KW-0677">Repeat</keyword>
<organism evidence="6 7">
    <name type="scientific">Lachnellula suecica</name>
    <dbReference type="NCBI Taxonomy" id="602035"/>
    <lineage>
        <taxon>Eukaryota</taxon>
        <taxon>Fungi</taxon>
        <taxon>Dikarya</taxon>
        <taxon>Ascomycota</taxon>
        <taxon>Pezizomycotina</taxon>
        <taxon>Leotiomycetes</taxon>
        <taxon>Helotiales</taxon>
        <taxon>Lachnaceae</taxon>
        <taxon>Lachnellula</taxon>
    </lineage>
</organism>
<dbReference type="AlphaFoldDB" id="A0A8T9CGV6"/>
<dbReference type="InterPro" id="IPR002048">
    <property type="entry name" value="EF_hand_dom"/>
</dbReference>
<dbReference type="GO" id="GO:0005509">
    <property type="term" value="F:calcium ion binding"/>
    <property type="evidence" value="ECO:0007669"/>
    <property type="project" value="InterPro"/>
</dbReference>
<accession>A0A8T9CGV6</accession>
<name>A0A8T9CGV6_9HELO</name>
<evidence type="ECO:0000313" key="6">
    <source>
        <dbReference type="EMBL" id="TVY84838.1"/>
    </source>
</evidence>
<dbReference type="Gene3D" id="1.10.238.10">
    <property type="entry name" value="EF-hand"/>
    <property type="match status" value="2"/>
</dbReference>
<reference evidence="6 7" key="1">
    <citation type="submission" date="2018-05" db="EMBL/GenBank/DDBJ databases">
        <title>Genome sequencing and assembly of the regulated plant pathogen Lachnellula willkommii and related sister species for the development of diagnostic species identification markers.</title>
        <authorList>
            <person name="Giroux E."/>
            <person name="Bilodeau G."/>
        </authorList>
    </citation>
    <scope>NUCLEOTIDE SEQUENCE [LARGE SCALE GENOMIC DNA]</scope>
    <source>
        <strain evidence="6 7">CBS 268.59</strain>
    </source>
</reference>
<feature type="region of interest" description="Disordered" evidence="4">
    <location>
        <begin position="1"/>
        <end position="21"/>
    </location>
</feature>
<dbReference type="EMBL" id="QGMK01000051">
    <property type="protein sequence ID" value="TVY84838.1"/>
    <property type="molecule type" value="Genomic_DNA"/>
</dbReference>
<dbReference type="CDD" id="cd00051">
    <property type="entry name" value="EFh"/>
    <property type="match status" value="1"/>
</dbReference>
<dbReference type="OrthoDB" id="26525at2759"/>
<dbReference type="PROSITE" id="PS50222">
    <property type="entry name" value="EF_HAND_2"/>
    <property type="match status" value="4"/>
</dbReference>
<feature type="domain" description="EF-hand" evidence="5">
    <location>
        <begin position="59"/>
        <end position="94"/>
    </location>
</feature>
<evidence type="ECO:0000259" key="5">
    <source>
        <dbReference type="PROSITE" id="PS50222"/>
    </source>
</evidence>